<dbReference type="GeneID" id="24921390"/>
<evidence type="ECO:0000256" key="1">
    <source>
        <dbReference type="SAM" id="MobiDB-lite"/>
    </source>
</evidence>
<dbReference type="EMBL" id="FN668688">
    <property type="protein sequence ID" value="CBK24648.2"/>
    <property type="molecule type" value="Genomic_DNA"/>
</dbReference>
<dbReference type="RefSeq" id="XP_012898696.1">
    <property type="nucleotide sequence ID" value="XM_013043242.1"/>
</dbReference>
<accession>D8M9A9</accession>
<dbReference type="Proteomes" id="UP000008312">
    <property type="component" value="Unassembled WGS sequence"/>
</dbReference>
<evidence type="ECO:0000313" key="3">
    <source>
        <dbReference type="Proteomes" id="UP000008312"/>
    </source>
</evidence>
<sequence length="48" mass="5527">MLAPWPRTSWNTTEQRSMRCESRRTITTSLWATQVAKSKCGRSGERSP</sequence>
<evidence type="ECO:0000313" key="2">
    <source>
        <dbReference type="EMBL" id="CBK24648.2"/>
    </source>
</evidence>
<keyword evidence="3" id="KW-1185">Reference proteome</keyword>
<protein>
    <submittedName>
        <fullName evidence="2">Uncharacterized protein</fullName>
    </submittedName>
</protein>
<gene>
    <name evidence="2" type="ORF">GSBLH_T00004359001</name>
</gene>
<dbReference type="InParanoid" id="D8M9A9"/>
<proteinExistence type="predicted"/>
<reference evidence="2" key="1">
    <citation type="submission" date="2010-02" db="EMBL/GenBank/DDBJ databases">
        <title>Sequencing and annotation of the Blastocystis hominis genome.</title>
        <authorList>
            <person name="Wincker P."/>
        </authorList>
    </citation>
    <scope>NUCLEOTIDE SEQUENCE</scope>
    <source>
        <strain evidence="2">Singapore isolate B</strain>
    </source>
</reference>
<organism evidence="2">
    <name type="scientific">Blastocystis hominis</name>
    <dbReference type="NCBI Taxonomy" id="12968"/>
    <lineage>
        <taxon>Eukaryota</taxon>
        <taxon>Sar</taxon>
        <taxon>Stramenopiles</taxon>
        <taxon>Bigyra</taxon>
        <taxon>Opalozoa</taxon>
        <taxon>Opalinata</taxon>
        <taxon>Blastocystidae</taxon>
        <taxon>Blastocystis</taxon>
    </lineage>
</organism>
<name>D8M9A9_BLAHO</name>
<feature type="region of interest" description="Disordered" evidence="1">
    <location>
        <begin position="1"/>
        <end position="21"/>
    </location>
</feature>
<dbReference type="AlphaFoldDB" id="D8M9A9"/>